<dbReference type="PATRIC" id="fig|1227499.3.peg.38"/>
<comment type="subunit">
    <text evidence="7">The complex is composed of two ATP-binding proteins (BtuD), two transmembrane proteins (BtuC) and a solute-binding protein (BtuF).</text>
</comment>
<evidence type="ECO:0000256" key="6">
    <source>
        <dbReference type="ARBA" id="ARBA00058960"/>
    </source>
</evidence>
<dbReference type="GO" id="GO:0016887">
    <property type="term" value="F:ATP hydrolysis activity"/>
    <property type="evidence" value="ECO:0007669"/>
    <property type="project" value="InterPro"/>
</dbReference>
<feature type="compositionally biased region" description="Low complexity" evidence="11">
    <location>
        <begin position="519"/>
        <end position="547"/>
    </location>
</feature>
<dbReference type="SUPFAM" id="SSF52540">
    <property type="entry name" value="P-loop containing nucleoside triphosphate hydrolases"/>
    <property type="match status" value="1"/>
</dbReference>
<dbReference type="AlphaFoldDB" id="L9XKD7"/>
<feature type="compositionally biased region" description="Basic and acidic residues" evidence="11">
    <location>
        <begin position="1"/>
        <end position="35"/>
    </location>
</feature>
<dbReference type="InterPro" id="IPR027417">
    <property type="entry name" value="P-loop_NTPase"/>
</dbReference>
<evidence type="ECO:0000256" key="7">
    <source>
        <dbReference type="ARBA" id="ARBA00064420"/>
    </source>
</evidence>
<organism evidence="13 14">
    <name type="scientific">Natronolimnohabitans innermongolicus JCM 12255</name>
    <dbReference type="NCBI Taxonomy" id="1227499"/>
    <lineage>
        <taxon>Archaea</taxon>
        <taxon>Methanobacteriati</taxon>
        <taxon>Methanobacteriota</taxon>
        <taxon>Stenosarchaea group</taxon>
        <taxon>Halobacteria</taxon>
        <taxon>Halobacteriales</taxon>
        <taxon>Natrialbaceae</taxon>
        <taxon>Natronolimnohabitans</taxon>
    </lineage>
</organism>
<dbReference type="GO" id="GO:0005524">
    <property type="term" value="F:ATP binding"/>
    <property type="evidence" value="ECO:0007669"/>
    <property type="project" value="UniProtKB-KW"/>
</dbReference>
<dbReference type="Pfam" id="PF00005">
    <property type="entry name" value="ABC_tran"/>
    <property type="match status" value="1"/>
</dbReference>
<dbReference type="RefSeq" id="WP_007257354.1">
    <property type="nucleotide sequence ID" value="NZ_AOHZ01000002.1"/>
</dbReference>
<comment type="caution">
    <text evidence="13">The sequence shown here is derived from an EMBL/GenBank/DDBJ whole genome shotgun (WGS) entry which is preliminary data.</text>
</comment>
<dbReference type="InterPro" id="IPR003439">
    <property type="entry name" value="ABC_transporter-like_ATP-bd"/>
</dbReference>
<evidence type="ECO:0000256" key="10">
    <source>
        <dbReference type="ARBA" id="ARBA00077139"/>
    </source>
</evidence>
<dbReference type="EMBL" id="AOHZ01000002">
    <property type="protein sequence ID" value="ELY62200.1"/>
    <property type="molecule type" value="Genomic_DNA"/>
</dbReference>
<evidence type="ECO:0000313" key="14">
    <source>
        <dbReference type="Proteomes" id="UP000011602"/>
    </source>
</evidence>
<accession>L9XKD7</accession>
<evidence type="ECO:0000256" key="11">
    <source>
        <dbReference type="SAM" id="MobiDB-lite"/>
    </source>
</evidence>
<feature type="region of interest" description="Disordered" evidence="11">
    <location>
        <begin position="492"/>
        <end position="547"/>
    </location>
</feature>
<evidence type="ECO:0000313" key="13">
    <source>
        <dbReference type="EMBL" id="ELY62200.1"/>
    </source>
</evidence>
<gene>
    <name evidence="13" type="ORF">C493_00185</name>
</gene>
<name>L9XKD7_9EURY</name>
<proteinExistence type="predicted"/>
<evidence type="ECO:0000256" key="2">
    <source>
        <dbReference type="ARBA" id="ARBA00022741"/>
    </source>
</evidence>
<evidence type="ECO:0000256" key="8">
    <source>
        <dbReference type="ARBA" id="ARBA00066387"/>
    </source>
</evidence>
<keyword evidence="14" id="KW-1185">Reference proteome</keyword>
<reference evidence="13 14" key="1">
    <citation type="journal article" date="2014" name="PLoS Genet.">
        <title>Phylogenetically driven sequencing of extremely halophilic archaea reveals strategies for static and dynamic osmo-response.</title>
        <authorList>
            <person name="Becker E.A."/>
            <person name="Seitzer P.M."/>
            <person name="Tritt A."/>
            <person name="Larsen D."/>
            <person name="Krusor M."/>
            <person name="Yao A.I."/>
            <person name="Wu D."/>
            <person name="Madern D."/>
            <person name="Eisen J.A."/>
            <person name="Darling A.E."/>
            <person name="Facciotti M.T."/>
        </authorList>
    </citation>
    <scope>NUCLEOTIDE SEQUENCE [LARGE SCALE GENOMIC DNA]</scope>
    <source>
        <strain evidence="13 14">JCM 12255</strain>
    </source>
</reference>
<dbReference type="STRING" id="1227499.C493_00185"/>
<evidence type="ECO:0000256" key="1">
    <source>
        <dbReference type="ARBA" id="ARBA00022448"/>
    </source>
</evidence>
<dbReference type="PANTHER" id="PTHR42794:SF1">
    <property type="entry name" value="HEMIN IMPORT ATP-BINDING PROTEIN HMUV"/>
    <property type="match status" value="1"/>
</dbReference>
<evidence type="ECO:0000259" key="12">
    <source>
        <dbReference type="PROSITE" id="PS50893"/>
    </source>
</evidence>
<dbReference type="GO" id="GO:0015420">
    <property type="term" value="F:ABC-type vitamin B12 transporter activity"/>
    <property type="evidence" value="ECO:0007669"/>
    <property type="project" value="UniProtKB-EC"/>
</dbReference>
<dbReference type="Proteomes" id="UP000011602">
    <property type="component" value="Unassembled WGS sequence"/>
</dbReference>
<dbReference type="FunFam" id="3.40.50.300:FF:000134">
    <property type="entry name" value="Iron-enterobactin ABC transporter ATP-binding protein"/>
    <property type="match status" value="1"/>
</dbReference>
<dbReference type="InterPro" id="IPR003593">
    <property type="entry name" value="AAA+_ATPase"/>
</dbReference>
<dbReference type="OrthoDB" id="24644at2157"/>
<feature type="region of interest" description="Disordered" evidence="11">
    <location>
        <begin position="1"/>
        <end position="48"/>
    </location>
</feature>
<keyword evidence="2" id="KW-0547">Nucleotide-binding</keyword>
<feature type="domain" description="ABC transporter" evidence="12">
    <location>
        <begin position="55"/>
        <end position="290"/>
    </location>
</feature>
<evidence type="ECO:0000256" key="9">
    <source>
        <dbReference type="ARBA" id="ARBA00073649"/>
    </source>
</evidence>
<keyword evidence="4" id="KW-1278">Translocase</keyword>
<keyword evidence="1" id="KW-0813">Transport</keyword>
<evidence type="ECO:0000256" key="5">
    <source>
        <dbReference type="ARBA" id="ARBA00050590"/>
    </source>
</evidence>
<comment type="function">
    <text evidence="6">Required for corrinoid utilization. Probably part of the ABC transporter complex BtuCDF involved in cobalamin (vitamin B12) import. Probably responsible for energy coupling to the transport system.</text>
</comment>
<dbReference type="CDD" id="cd03214">
    <property type="entry name" value="ABC_Iron-Siderophores_B12_Hemin"/>
    <property type="match status" value="1"/>
</dbReference>
<dbReference type="PANTHER" id="PTHR42794">
    <property type="entry name" value="HEMIN IMPORT ATP-BINDING PROTEIN HMUV"/>
    <property type="match status" value="1"/>
</dbReference>
<sequence>MTVFDNRNDDDGTADGDRDENNSDGHDTYGTHDAHGVANDGTTDEASDPIEPATIAVENCSLSFGDLSVLEDVSLTVEPGEFVGFVGPNGAGKTTLLRLISGALEPDSGRITIDGVDVHAVDSRTSSRLVSVVPQDTTLSFSFPVRDVVEMGRHPHRSRFSSPTRADQEVVDDALERTRTAELADRPIDEVSGGQRQRVVLARAIAQATPAMLLDEPTASLDVNHQLETLELVRELVDDGRTVCAAIHDLDLAARYCDRLVMLADGAVYRSGPPSEVLSGDALSDVFDATATVTQNPITGTETVTALPTPVGVGLGGEGPATAESATEHGGDVEDGDAATADHRVHVLGTGPTATSALARLEREPGLALSVGPVVATETTAETARSLGIEPLEVAPFESLSPAELTAFEERVRDANVTVVTEGVFESGGMGTESLLETVDDVADAVVVATQDEDRDGKAAIAAAGDSAVWTATPETILEAVADALETGIDGQSTVIGAEPGPGLETESSAGAAEEETRSTATDGGSDSSVVGGSSSGSDSNSNSTLR</sequence>
<protein>
    <recommendedName>
        <fullName evidence="9">Cobalamin import ATP-binding protein BtuD</fullName>
        <ecNumber evidence="8">7.6.2.8</ecNumber>
    </recommendedName>
    <alternativeName>
        <fullName evidence="10">Vitamin B12-transporting ATPase</fullName>
    </alternativeName>
</protein>
<dbReference type="Gene3D" id="3.40.50.300">
    <property type="entry name" value="P-loop containing nucleotide triphosphate hydrolases"/>
    <property type="match status" value="1"/>
</dbReference>
<evidence type="ECO:0000256" key="4">
    <source>
        <dbReference type="ARBA" id="ARBA00022967"/>
    </source>
</evidence>
<keyword evidence="3" id="KW-0067">ATP-binding</keyword>
<dbReference type="PROSITE" id="PS00211">
    <property type="entry name" value="ABC_TRANSPORTER_1"/>
    <property type="match status" value="1"/>
</dbReference>
<dbReference type="NCBIfam" id="NF010068">
    <property type="entry name" value="PRK13548.1"/>
    <property type="match status" value="1"/>
</dbReference>
<dbReference type="EC" id="7.6.2.8" evidence="8"/>
<evidence type="ECO:0000256" key="3">
    <source>
        <dbReference type="ARBA" id="ARBA00022840"/>
    </source>
</evidence>
<comment type="catalytic activity">
    <reaction evidence="5">
        <text>an R-cob(III)alamin(out) + ATP + H2O = an R-cob(III)alamin(in) + ADP + phosphate + H(+)</text>
        <dbReference type="Rhea" id="RHEA:17873"/>
        <dbReference type="ChEBI" id="CHEBI:15377"/>
        <dbReference type="ChEBI" id="CHEBI:15378"/>
        <dbReference type="ChEBI" id="CHEBI:30616"/>
        <dbReference type="ChEBI" id="CHEBI:43474"/>
        <dbReference type="ChEBI" id="CHEBI:140785"/>
        <dbReference type="ChEBI" id="CHEBI:456216"/>
        <dbReference type="EC" id="7.6.2.8"/>
    </reaction>
</comment>
<dbReference type="SMART" id="SM00382">
    <property type="entry name" value="AAA"/>
    <property type="match status" value="1"/>
</dbReference>
<dbReference type="eggNOG" id="arCOG00199">
    <property type="taxonomic scope" value="Archaea"/>
</dbReference>
<dbReference type="InterPro" id="IPR017871">
    <property type="entry name" value="ABC_transporter-like_CS"/>
</dbReference>
<dbReference type="PROSITE" id="PS50893">
    <property type="entry name" value="ABC_TRANSPORTER_2"/>
    <property type="match status" value="1"/>
</dbReference>